<evidence type="ECO:0008006" key="5">
    <source>
        <dbReference type="Google" id="ProtNLM"/>
    </source>
</evidence>
<dbReference type="InterPro" id="IPR006827">
    <property type="entry name" value="Lant_deHydtase_N"/>
</dbReference>
<dbReference type="RefSeq" id="WP_203694376.1">
    <property type="nucleotide sequence ID" value="NZ_BAAALC010000042.1"/>
</dbReference>
<proteinExistence type="predicted"/>
<evidence type="ECO:0000259" key="2">
    <source>
        <dbReference type="Pfam" id="PF14028"/>
    </source>
</evidence>
<dbReference type="NCBIfam" id="TIGR03891">
    <property type="entry name" value="thiopep_ocin"/>
    <property type="match status" value="1"/>
</dbReference>
<keyword evidence="4" id="KW-1185">Reference proteome</keyword>
<protein>
    <recommendedName>
        <fullName evidence="5">Thiopeptide-type bacteriocin biosynthesis protein</fullName>
    </recommendedName>
</protein>
<gene>
    <name evidence="3" type="ORF">Cco03nite_47490</name>
</gene>
<reference evidence="3 4" key="1">
    <citation type="submission" date="2021-01" db="EMBL/GenBank/DDBJ databases">
        <title>Whole genome shotgun sequence of Catellatospora coxensis NBRC 107359.</title>
        <authorList>
            <person name="Komaki H."/>
            <person name="Tamura T."/>
        </authorList>
    </citation>
    <scope>NUCLEOTIDE SEQUENCE [LARGE SCALE GENOMIC DNA]</scope>
    <source>
        <strain evidence="3 4">NBRC 107359</strain>
    </source>
</reference>
<evidence type="ECO:0000313" key="4">
    <source>
        <dbReference type="Proteomes" id="UP000630887"/>
    </source>
</evidence>
<dbReference type="Proteomes" id="UP000630887">
    <property type="component" value="Unassembled WGS sequence"/>
</dbReference>
<feature type="domain" description="Lantibiotic dehydratase N-terminal" evidence="1">
    <location>
        <begin position="56"/>
        <end position="701"/>
    </location>
</feature>
<organism evidence="3 4">
    <name type="scientific">Catellatospora coxensis</name>
    <dbReference type="NCBI Taxonomy" id="310354"/>
    <lineage>
        <taxon>Bacteria</taxon>
        <taxon>Bacillati</taxon>
        <taxon>Actinomycetota</taxon>
        <taxon>Actinomycetes</taxon>
        <taxon>Micromonosporales</taxon>
        <taxon>Micromonosporaceae</taxon>
        <taxon>Catellatospora</taxon>
    </lineage>
</organism>
<evidence type="ECO:0000313" key="3">
    <source>
        <dbReference type="EMBL" id="GIG08049.1"/>
    </source>
</evidence>
<accession>A0A8J3L2Z1</accession>
<sequence>MRSAEHRATYRASGTALVRAAAHIGLELPAYPDVTDPAASDCATSWVEWLRAVWALPEVAETLRHASPVLARQIVVLISAGKPPVRDAYRAVLSVMRYLQRMTGRATPLGLAAGVAVATFAREPQLRWGTRHHTVASPAATWLDDVIQTLESCPELLARLPVVTNTTMTVRGDRLVIPDQPQRAGQVASVDAVLRLTTPVRVAVEAARAPIRMSELAAKVREVLPSAPAKKITVLLAELVSRRALITSLHAPSTTTAPLAHLLAQVDAADAGAVQQVADLVAALHDIHALMSSHNSQLGSNVAWVRDDLAATMRMTQPFSRHPLVLDLRLDATVVLPEPVAREVERAALLLTCLSGHPFGRASWRDYHMRFYERYGIGSMVPLRDVVVTDAGIGWPDGYPAAAAERHAPAARRDELLLSLAQAAALDGHREVILDAELLNALDIGPDQPRLPPHLELCVRIHARDQQALIRGDFRVEVVSVSRGVGTLCGRFLQVLTPDERQRLSAELADLPTADADTIPAQLSFAPLDPADAHVARAPRVLPTVISLAEHRGPDPDVLSVEDIAVACDGRRMYLAAPTLGQRIEATGMHALNPTRHTPSLARFLIELSRAQYAQVTAFDWGAAAKLPYLPRLRHGRVILAPATWRLHAADLPPRERPWSSWDDAFAAWSDHRRLPRRVYLAEGDQRLPLDLDETAHRVLLRTHLGRHPHAVLVEAPDEDSTGWCDGRPHEVIVPLKATVAPAWPRLPKPTPARLIGRDQGKTPGTSLVLLAKLYGDRDRQDELLAEHLPRLLARWETAPPWWFLRFRDPDQHLRLRIALPDVDAFGPTAQIVSAWADQLRRAGLLREVQYATSYPETGRWGSEAAMDAAETVFRADSATVVTQLRQRKRPHRQALVAAHTAAIAVGFTGSTEAGMKWLIDHIPAAAPGPVDRAVFAEAVRIADPRGNWAALRAAPGGTAIVDAWQARAQALAAYRRHLPGPHTEGVDPDDVLGSLAHAHFIRAVGVDFDDEAICLYLARSAALAWTARTTAWTARTTAGRS</sequence>
<dbReference type="EMBL" id="BONI01000042">
    <property type="protein sequence ID" value="GIG08049.1"/>
    <property type="molecule type" value="Genomic_DNA"/>
</dbReference>
<name>A0A8J3L2Z1_9ACTN</name>
<dbReference type="Pfam" id="PF14028">
    <property type="entry name" value="Lant_dehydr_C"/>
    <property type="match status" value="1"/>
</dbReference>
<dbReference type="Pfam" id="PF04738">
    <property type="entry name" value="Lant_dehydr_N"/>
    <property type="match status" value="1"/>
</dbReference>
<comment type="caution">
    <text evidence="3">The sequence shown here is derived from an EMBL/GenBank/DDBJ whole genome shotgun (WGS) entry which is preliminary data.</text>
</comment>
<feature type="domain" description="Thiopeptide-type bacteriocin biosynthesis" evidence="2">
    <location>
        <begin position="772"/>
        <end position="1022"/>
    </location>
</feature>
<evidence type="ECO:0000259" key="1">
    <source>
        <dbReference type="Pfam" id="PF04738"/>
    </source>
</evidence>
<dbReference type="AlphaFoldDB" id="A0A8J3L2Z1"/>
<dbReference type="InterPro" id="IPR023809">
    <property type="entry name" value="Thiopep_bacteriocin_synth_dom"/>
</dbReference>